<evidence type="ECO:0000256" key="4">
    <source>
        <dbReference type="SAM" id="SignalP"/>
    </source>
</evidence>
<dbReference type="Gene3D" id="2.60.40.770">
    <property type="match status" value="1"/>
</dbReference>
<keyword evidence="7" id="KW-1185">Reference proteome</keyword>
<comment type="subcellular location">
    <subcellularLocation>
        <location evidence="1">Secreted</location>
    </subcellularLocation>
</comment>
<dbReference type="SMART" id="SM00737">
    <property type="entry name" value="ML"/>
    <property type="match status" value="1"/>
</dbReference>
<reference evidence="6" key="1">
    <citation type="journal article" date="2023" name="G3 (Bethesda)">
        <title>Whole genome assemblies of Zophobas morio and Tenebrio molitor.</title>
        <authorList>
            <person name="Kaur S."/>
            <person name="Stinson S.A."/>
            <person name="diCenzo G.C."/>
        </authorList>
    </citation>
    <scope>NUCLEOTIDE SEQUENCE</scope>
    <source>
        <strain evidence="6">QUZm001</strain>
    </source>
</reference>
<evidence type="ECO:0000256" key="2">
    <source>
        <dbReference type="ARBA" id="ARBA00006370"/>
    </source>
</evidence>
<evidence type="ECO:0000256" key="1">
    <source>
        <dbReference type="ARBA" id="ARBA00004613"/>
    </source>
</evidence>
<dbReference type="InterPro" id="IPR014756">
    <property type="entry name" value="Ig_E-set"/>
</dbReference>
<protein>
    <recommendedName>
        <fullName evidence="5">MD-2-related lipid-recognition domain-containing protein</fullName>
    </recommendedName>
</protein>
<dbReference type="AlphaFoldDB" id="A0AA38IHM7"/>
<sequence length="156" mass="17466">MKTLLTYSFVIFAAFFVHVQTTQVDQCQKINATLPLEVDIVNCIVPSCVFYINSTGVMNLKFIAPRYLENIAPAAVASVQGLNIPYPLGQPDACVGITNTPCPLAEGEYVEYTYSMFVLPMFPEIDAELEFSLQDLDRDKEPFLCFRVALSLRKPK</sequence>
<feature type="domain" description="MD-2-related lipid-recognition" evidence="5">
    <location>
        <begin position="24"/>
        <end position="150"/>
    </location>
</feature>
<feature type="chain" id="PRO_5041391623" description="MD-2-related lipid-recognition domain-containing protein" evidence="4">
    <location>
        <begin position="22"/>
        <end position="156"/>
    </location>
</feature>
<keyword evidence="4" id="KW-0732">Signal</keyword>
<accession>A0AA38IHM7</accession>
<evidence type="ECO:0000313" key="7">
    <source>
        <dbReference type="Proteomes" id="UP001168821"/>
    </source>
</evidence>
<gene>
    <name evidence="6" type="ORF">Zmor_015912</name>
</gene>
<evidence type="ECO:0000259" key="5">
    <source>
        <dbReference type="SMART" id="SM00737"/>
    </source>
</evidence>
<dbReference type="SUPFAM" id="SSF81296">
    <property type="entry name" value="E set domains"/>
    <property type="match status" value="1"/>
</dbReference>
<evidence type="ECO:0000256" key="3">
    <source>
        <dbReference type="ARBA" id="ARBA00022525"/>
    </source>
</evidence>
<evidence type="ECO:0000313" key="6">
    <source>
        <dbReference type="EMBL" id="KAJ3656867.1"/>
    </source>
</evidence>
<dbReference type="GO" id="GO:0005576">
    <property type="term" value="C:extracellular region"/>
    <property type="evidence" value="ECO:0007669"/>
    <property type="project" value="UniProtKB-SubCell"/>
</dbReference>
<organism evidence="6 7">
    <name type="scientific">Zophobas morio</name>
    <dbReference type="NCBI Taxonomy" id="2755281"/>
    <lineage>
        <taxon>Eukaryota</taxon>
        <taxon>Metazoa</taxon>
        <taxon>Ecdysozoa</taxon>
        <taxon>Arthropoda</taxon>
        <taxon>Hexapoda</taxon>
        <taxon>Insecta</taxon>
        <taxon>Pterygota</taxon>
        <taxon>Neoptera</taxon>
        <taxon>Endopterygota</taxon>
        <taxon>Coleoptera</taxon>
        <taxon>Polyphaga</taxon>
        <taxon>Cucujiformia</taxon>
        <taxon>Tenebrionidae</taxon>
        <taxon>Zophobas</taxon>
    </lineage>
</organism>
<proteinExistence type="inferred from homology"/>
<dbReference type="FunFam" id="2.60.40.770:FF:000001">
    <property type="entry name" value="NPC intracellular cholesterol transporter 2"/>
    <property type="match status" value="1"/>
</dbReference>
<name>A0AA38IHM7_9CUCU</name>
<dbReference type="Proteomes" id="UP001168821">
    <property type="component" value="Unassembled WGS sequence"/>
</dbReference>
<dbReference type="Pfam" id="PF02221">
    <property type="entry name" value="E1_DerP2_DerF2"/>
    <property type="match status" value="1"/>
</dbReference>
<dbReference type="EMBL" id="JALNTZ010000004">
    <property type="protein sequence ID" value="KAJ3656867.1"/>
    <property type="molecule type" value="Genomic_DNA"/>
</dbReference>
<feature type="signal peptide" evidence="4">
    <location>
        <begin position="1"/>
        <end position="21"/>
    </location>
</feature>
<dbReference type="InterPro" id="IPR003172">
    <property type="entry name" value="ML_dom"/>
</dbReference>
<keyword evidence="3" id="KW-0964">Secreted</keyword>
<comment type="caution">
    <text evidence="6">The sequence shown here is derived from an EMBL/GenBank/DDBJ whole genome shotgun (WGS) entry which is preliminary data.</text>
</comment>
<comment type="similarity">
    <text evidence="2">Belongs to the NPC2 family.</text>
</comment>